<evidence type="ECO:0000259" key="1">
    <source>
        <dbReference type="Pfam" id="PF01323"/>
    </source>
</evidence>
<accession>A0A9X3CFD1</accession>
<dbReference type="SUPFAM" id="SSF52833">
    <property type="entry name" value="Thioredoxin-like"/>
    <property type="match status" value="1"/>
</dbReference>
<feature type="domain" description="DSBA-like thioredoxin" evidence="1">
    <location>
        <begin position="88"/>
        <end position="235"/>
    </location>
</feature>
<sequence length="248" mass="27511">MKHPLLLTLLCTVAGATQAQYTEQEIGQIAAEYLVENPQFLLEASKNLQEIAQNKAMAEQIDQVLVQKEALINNDTPFIGNAKGNIAIIKFFDYQCGYCGVMAEHMKSLVKENNDVKVYLKETPIFGARSEPSLLAAEWAMEIFTKKGNQAYENFHNALWHAAKNNGNQLSNDLIKDQVEKAGLAFEDDTKFMTQTPQENVRLFSQLGFRGTPALIVMPTEGANKDNVSVIAGADIDEVRKAIEKAQS</sequence>
<protein>
    <submittedName>
        <fullName evidence="3">Thioredoxin domain-containing protein</fullName>
    </submittedName>
</protein>
<dbReference type="Gene3D" id="3.40.30.10">
    <property type="entry name" value="Glutaredoxin"/>
    <property type="match status" value="1"/>
</dbReference>
<evidence type="ECO:0000259" key="2">
    <source>
        <dbReference type="Pfam" id="PF18312"/>
    </source>
</evidence>
<organism evidence="3 4">
    <name type="scientific">Vibrio paucivorans</name>
    <dbReference type="NCBI Taxonomy" id="2829489"/>
    <lineage>
        <taxon>Bacteria</taxon>
        <taxon>Pseudomonadati</taxon>
        <taxon>Pseudomonadota</taxon>
        <taxon>Gammaproteobacteria</taxon>
        <taxon>Vibrionales</taxon>
        <taxon>Vibrionaceae</taxon>
        <taxon>Vibrio</taxon>
    </lineage>
</organism>
<name>A0A9X3CFD1_9VIBR</name>
<dbReference type="RefSeq" id="WP_265687804.1">
    <property type="nucleotide sequence ID" value="NZ_JAKRRX010000058.1"/>
</dbReference>
<dbReference type="Pfam" id="PF01323">
    <property type="entry name" value="DSBA"/>
    <property type="match status" value="1"/>
</dbReference>
<reference evidence="3" key="1">
    <citation type="submission" date="2022-02" db="EMBL/GenBank/DDBJ databases">
        <title>Vibrio sp. nov., a new bacterium isolated from Bohai sea, China.</title>
        <authorList>
            <person name="Yuan Y."/>
        </authorList>
    </citation>
    <scope>NUCLEOTIDE SEQUENCE</scope>
    <source>
        <strain evidence="3">DBSS07</strain>
    </source>
</reference>
<proteinExistence type="predicted"/>
<gene>
    <name evidence="3" type="ORF">MD483_11455</name>
</gene>
<dbReference type="EMBL" id="JAKRRX010000058">
    <property type="protein sequence ID" value="MCW8334439.1"/>
    <property type="molecule type" value="Genomic_DNA"/>
</dbReference>
<dbReference type="AlphaFoldDB" id="A0A9X3CFD1"/>
<comment type="caution">
    <text evidence="3">The sequence shown here is derived from an EMBL/GenBank/DDBJ whole genome shotgun (WGS) entry which is preliminary data.</text>
</comment>
<dbReference type="InterPro" id="IPR001853">
    <property type="entry name" value="DSBA-like_thioredoxin_dom"/>
</dbReference>
<dbReference type="InterPro" id="IPR036249">
    <property type="entry name" value="Thioredoxin-like_sf"/>
</dbReference>
<dbReference type="InterPro" id="IPR041205">
    <property type="entry name" value="ScsC_N"/>
</dbReference>
<evidence type="ECO:0000313" key="4">
    <source>
        <dbReference type="Proteomes" id="UP001155586"/>
    </source>
</evidence>
<dbReference type="GO" id="GO:0016491">
    <property type="term" value="F:oxidoreductase activity"/>
    <property type="evidence" value="ECO:0007669"/>
    <property type="project" value="InterPro"/>
</dbReference>
<feature type="domain" description="Copper resistance protein ScsC N-terminal" evidence="2">
    <location>
        <begin position="23"/>
        <end position="52"/>
    </location>
</feature>
<dbReference type="Proteomes" id="UP001155586">
    <property type="component" value="Unassembled WGS sequence"/>
</dbReference>
<keyword evidence="4" id="KW-1185">Reference proteome</keyword>
<evidence type="ECO:0000313" key="3">
    <source>
        <dbReference type="EMBL" id="MCW8334439.1"/>
    </source>
</evidence>
<dbReference type="Pfam" id="PF18312">
    <property type="entry name" value="ScsC_N"/>
    <property type="match status" value="1"/>
</dbReference>